<proteinExistence type="predicted"/>
<organism evidence="2 3">
    <name type="scientific">Salvia divinorum</name>
    <name type="common">Maria pastora</name>
    <name type="synonym">Diviner's sage</name>
    <dbReference type="NCBI Taxonomy" id="28513"/>
    <lineage>
        <taxon>Eukaryota</taxon>
        <taxon>Viridiplantae</taxon>
        <taxon>Streptophyta</taxon>
        <taxon>Embryophyta</taxon>
        <taxon>Tracheophyta</taxon>
        <taxon>Spermatophyta</taxon>
        <taxon>Magnoliopsida</taxon>
        <taxon>eudicotyledons</taxon>
        <taxon>Gunneridae</taxon>
        <taxon>Pentapetalae</taxon>
        <taxon>asterids</taxon>
        <taxon>lamiids</taxon>
        <taxon>Lamiales</taxon>
        <taxon>Lamiaceae</taxon>
        <taxon>Nepetoideae</taxon>
        <taxon>Mentheae</taxon>
        <taxon>Salviinae</taxon>
        <taxon>Salvia</taxon>
        <taxon>Salvia subgen. Calosphace</taxon>
    </lineage>
</organism>
<dbReference type="EMBL" id="JBEAFC010000012">
    <property type="protein sequence ID" value="KAL1535031.1"/>
    <property type="molecule type" value="Genomic_DNA"/>
</dbReference>
<name>A0ABD1FW13_SALDI</name>
<evidence type="ECO:0000313" key="3">
    <source>
        <dbReference type="Proteomes" id="UP001567538"/>
    </source>
</evidence>
<comment type="caution">
    <text evidence="2">The sequence shown here is derived from an EMBL/GenBank/DDBJ whole genome shotgun (WGS) entry which is preliminary data.</text>
</comment>
<gene>
    <name evidence="2" type="ORF">AAHA92_31133</name>
</gene>
<evidence type="ECO:0000256" key="1">
    <source>
        <dbReference type="SAM" id="MobiDB-lite"/>
    </source>
</evidence>
<accession>A0ABD1FW13</accession>
<dbReference type="Proteomes" id="UP001567538">
    <property type="component" value="Unassembled WGS sequence"/>
</dbReference>
<evidence type="ECO:0000313" key="2">
    <source>
        <dbReference type="EMBL" id="KAL1535031.1"/>
    </source>
</evidence>
<feature type="compositionally biased region" description="Polar residues" evidence="1">
    <location>
        <begin position="46"/>
        <end position="75"/>
    </location>
</feature>
<sequence>MPKVGIYLYTEIINPKQLHNLNSSPPQGTNTSRLLQPGEVAVFSPTRSPSCSQPLPAAPNTSRRFATVRSPSSSPRGRHLVFIPARFSHHWGTVSSPSCLQPQPCEVAVVLATSAPPRHRKLAVGLLTASSKIEKNANMSEDGSQNLSST</sequence>
<protein>
    <submittedName>
        <fullName evidence="2">Uncharacterized protein</fullName>
    </submittedName>
</protein>
<dbReference type="AlphaFoldDB" id="A0ABD1FW13"/>
<feature type="region of interest" description="Disordered" evidence="1">
    <location>
        <begin position="46"/>
        <end position="77"/>
    </location>
</feature>
<keyword evidence="3" id="KW-1185">Reference proteome</keyword>
<reference evidence="2 3" key="1">
    <citation type="submission" date="2024-06" db="EMBL/GenBank/DDBJ databases">
        <title>A chromosome level genome sequence of Diviner's sage (Salvia divinorum).</title>
        <authorList>
            <person name="Ford S.A."/>
            <person name="Ro D.-K."/>
            <person name="Ness R.W."/>
            <person name="Phillips M.A."/>
        </authorList>
    </citation>
    <scope>NUCLEOTIDE SEQUENCE [LARGE SCALE GENOMIC DNA]</scope>
    <source>
        <strain evidence="2">SAF-2024a</strain>
        <tissue evidence="2">Leaf</tissue>
    </source>
</reference>